<keyword evidence="7" id="KW-0573">Peptidoglycan synthesis</keyword>
<sequence>MTYLLALLLFSWLISSLLFIPFIKLLYRWKFQRQKQITFDVFNKRTPIFDKFNEFKAGTPVGGGVIIILVTALFLPAILLIMKYFLVPITSVYPLGQEIKIILFTFISYGIIGILDDAKKTFVWAKSDFFGLRLRHKLILEILLAAVIAYWLYFDLKIKIFYIPLLGVIHMSWLFIPFAMFVIIAFANAFNITDGLDGLASGVLLIALAAFWFISASILDTPLSVFIALWLGSILAFLYFNIQPARIFLGDVGALSFGATLAVVALLLGKAILLSLIGGIFILEVAMSLIQILSKKFIGRKAFSAAPLHLWLQHKGWPESKIVMRFWIISIILAILGLLLALIPTPFVG</sequence>
<comment type="similarity">
    <text evidence="2 7">Belongs to the glycosyltransferase 4 family. MraY subfamily.</text>
</comment>
<keyword evidence="4 7" id="KW-0812">Transmembrane</keyword>
<evidence type="ECO:0000256" key="2">
    <source>
        <dbReference type="ARBA" id="ARBA00005583"/>
    </source>
</evidence>
<dbReference type="GO" id="GO:0051992">
    <property type="term" value="F:UDP-N-acetylmuramoyl-L-alanyl-D-glutamyl-meso-2,6-diaminopimelyl-D-alanyl-D-alanine:undecaprenyl-phosphate transferase activity"/>
    <property type="evidence" value="ECO:0007669"/>
    <property type="project" value="RHEA"/>
</dbReference>
<feature type="transmembrane region" description="Helical" evidence="7">
    <location>
        <begin position="160"/>
        <end position="186"/>
    </location>
</feature>
<evidence type="ECO:0000256" key="8">
    <source>
        <dbReference type="PIRSR" id="PIRSR600715-1"/>
    </source>
</evidence>
<feature type="transmembrane region" description="Helical" evidence="7">
    <location>
        <begin position="198"/>
        <end position="215"/>
    </location>
</feature>
<dbReference type="AlphaFoldDB" id="A0A1F5Z7W3"/>
<proteinExistence type="inferred from homology"/>
<dbReference type="GO" id="GO:0008360">
    <property type="term" value="P:regulation of cell shape"/>
    <property type="evidence" value="ECO:0007669"/>
    <property type="project" value="UniProtKB-KW"/>
</dbReference>
<protein>
    <recommendedName>
        <fullName evidence="7">Phospho-N-acetylmuramoyl-pentapeptide-transferase</fullName>
        <ecNumber evidence="7">2.7.8.13</ecNumber>
    </recommendedName>
    <alternativeName>
        <fullName evidence="7">UDP-MurNAc-pentapeptide phosphotransferase</fullName>
    </alternativeName>
</protein>
<name>A0A1F5Z7W3_9BACT</name>
<evidence type="ECO:0000256" key="1">
    <source>
        <dbReference type="ARBA" id="ARBA00004141"/>
    </source>
</evidence>
<comment type="caution">
    <text evidence="9">The sequence shown here is derived from an EMBL/GenBank/DDBJ whole genome shotgun (WGS) entry which is preliminary data.</text>
</comment>
<keyword evidence="7 8" id="KW-0460">Magnesium</keyword>
<dbReference type="InterPro" id="IPR003524">
    <property type="entry name" value="PNAcMuramoyl-5peptid_Trfase"/>
</dbReference>
<dbReference type="HAMAP" id="MF_00038">
    <property type="entry name" value="MraY"/>
    <property type="match status" value="1"/>
</dbReference>
<dbReference type="PANTHER" id="PTHR22926">
    <property type="entry name" value="PHOSPHO-N-ACETYLMURAMOYL-PENTAPEPTIDE-TRANSFERASE"/>
    <property type="match status" value="1"/>
</dbReference>
<accession>A0A1F5Z7W3</accession>
<feature type="binding site" evidence="8">
    <location>
        <position position="251"/>
    </location>
    <ligand>
        <name>Mg(2+)</name>
        <dbReference type="ChEBI" id="CHEBI:18420"/>
    </ligand>
</feature>
<organism evidence="9 10">
    <name type="scientific">Candidatus Gottesmanbacteria bacterium RBG_16_43_7</name>
    <dbReference type="NCBI Taxonomy" id="1798373"/>
    <lineage>
        <taxon>Bacteria</taxon>
        <taxon>Candidatus Gottesmaniibacteriota</taxon>
    </lineage>
</organism>
<comment type="function">
    <text evidence="7">Catalyzes the initial step of the lipid cycle reactions in the biosynthesis of the cell wall peptidoglycan: transfers peptidoglycan precursor phospho-MurNAc-pentapeptide from UDP-MurNAc-pentapeptide onto the lipid carrier undecaprenyl phosphate, yielding undecaprenyl-pyrophosphoryl-MurNAc-pentapeptide, known as lipid I.</text>
</comment>
<evidence type="ECO:0000256" key="6">
    <source>
        <dbReference type="ARBA" id="ARBA00023136"/>
    </source>
</evidence>
<keyword evidence="6 7" id="KW-0472">Membrane</keyword>
<evidence type="ECO:0000256" key="3">
    <source>
        <dbReference type="ARBA" id="ARBA00022679"/>
    </source>
</evidence>
<gene>
    <name evidence="7" type="primary">mraY</name>
    <name evidence="9" type="ORF">A2154_00965</name>
</gene>
<evidence type="ECO:0000256" key="5">
    <source>
        <dbReference type="ARBA" id="ARBA00022989"/>
    </source>
</evidence>
<comment type="pathway">
    <text evidence="7">Cell wall biogenesis; peptidoglycan biosynthesis.</text>
</comment>
<evidence type="ECO:0000313" key="10">
    <source>
        <dbReference type="Proteomes" id="UP000176854"/>
    </source>
</evidence>
<keyword evidence="3 7" id="KW-0808">Transferase</keyword>
<keyword evidence="7" id="KW-0132">Cell division</keyword>
<evidence type="ECO:0000256" key="7">
    <source>
        <dbReference type="HAMAP-Rule" id="MF_00038"/>
    </source>
</evidence>
<dbReference type="GO" id="GO:0051301">
    <property type="term" value="P:cell division"/>
    <property type="evidence" value="ECO:0007669"/>
    <property type="project" value="UniProtKB-KW"/>
</dbReference>
<evidence type="ECO:0000313" key="9">
    <source>
        <dbReference type="EMBL" id="OGG08538.1"/>
    </source>
</evidence>
<dbReference type="PANTHER" id="PTHR22926:SF5">
    <property type="entry name" value="PHOSPHO-N-ACETYLMURAMOYL-PENTAPEPTIDE-TRANSFERASE HOMOLOG"/>
    <property type="match status" value="1"/>
</dbReference>
<keyword evidence="7" id="KW-1003">Cell membrane</keyword>
<comment type="cofactor">
    <cofactor evidence="7 8">
        <name>Mg(2+)</name>
        <dbReference type="ChEBI" id="CHEBI:18420"/>
    </cofactor>
</comment>
<reference evidence="9 10" key="1">
    <citation type="journal article" date="2016" name="Nat. Commun.">
        <title>Thousands of microbial genomes shed light on interconnected biogeochemical processes in an aquifer system.</title>
        <authorList>
            <person name="Anantharaman K."/>
            <person name="Brown C.T."/>
            <person name="Hug L.A."/>
            <person name="Sharon I."/>
            <person name="Castelle C.J."/>
            <person name="Probst A.J."/>
            <person name="Thomas B.C."/>
            <person name="Singh A."/>
            <person name="Wilkins M.J."/>
            <person name="Karaoz U."/>
            <person name="Brodie E.L."/>
            <person name="Williams K.H."/>
            <person name="Hubbard S.S."/>
            <person name="Banfield J.F."/>
        </authorList>
    </citation>
    <scope>NUCLEOTIDE SEQUENCE [LARGE SCALE GENOMIC DNA]</scope>
</reference>
<dbReference type="Pfam" id="PF00953">
    <property type="entry name" value="Glycos_transf_4"/>
    <property type="match status" value="1"/>
</dbReference>
<feature type="transmembrane region" description="Helical" evidence="7">
    <location>
        <begin position="6"/>
        <end position="27"/>
    </location>
</feature>
<feature type="transmembrane region" description="Helical" evidence="7">
    <location>
        <begin position="99"/>
        <end position="118"/>
    </location>
</feature>
<dbReference type="GO" id="GO:0046872">
    <property type="term" value="F:metal ion binding"/>
    <property type="evidence" value="ECO:0007669"/>
    <property type="project" value="UniProtKB-KW"/>
</dbReference>
<feature type="transmembrane region" description="Helical" evidence="7">
    <location>
        <begin position="322"/>
        <end position="343"/>
    </location>
</feature>
<dbReference type="Proteomes" id="UP000176854">
    <property type="component" value="Unassembled WGS sequence"/>
</dbReference>
<keyword evidence="7" id="KW-0961">Cell wall biogenesis/degradation</keyword>
<dbReference type="UniPathway" id="UPA00219"/>
<feature type="transmembrane region" description="Helical" evidence="7">
    <location>
        <begin position="221"/>
        <end position="240"/>
    </location>
</feature>
<evidence type="ECO:0000256" key="4">
    <source>
        <dbReference type="ARBA" id="ARBA00022692"/>
    </source>
</evidence>
<feature type="transmembrane region" description="Helical" evidence="7">
    <location>
        <begin position="272"/>
        <end position="293"/>
    </location>
</feature>
<dbReference type="CDD" id="cd06852">
    <property type="entry name" value="GT_MraY"/>
    <property type="match status" value="1"/>
</dbReference>
<keyword evidence="7" id="KW-0133">Cell shape</keyword>
<feature type="binding site" evidence="8">
    <location>
        <position position="191"/>
    </location>
    <ligand>
        <name>Mg(2+)</name>
        <dbReference type="ChEBI" id="CHEBI:18420"/>
    </ligand>
</feature>
<dbReference type="InterPro" id="IPR018480">
    <property type="entry name" value="PNAcMuramoyl-5peptid_Trfase_CS"/>
</dbReference>
<dbReference type="GO" id="GO:0005886">
    <property type="term" value="C:plasma membrane"/>
    <property type="evidence" value="ECO:0007669"/>
    <property type="project" value="UniProtKB-SubCell"/>
</dbReference>
<dbReference type="EMBL" id="MFJC01000063">
    <property type="protein sequence ID" value="OGG08538.1"/>
    <property type="molecule type" value="Genomic_DNA"/>
</dbReference>
<keyword evidence="7 8" id="KW-0479">Metal-binding</keyword>
<dbReference type="EC" id="2.7.8.13" evidence="7"/>
<feature type="transmembrane region" description="Helical" evidence="7">
    <location>
        <begin position="247"/>
        <end position="266"/>
    </location>
</feature>
<dbReference type="PROSITE" id="PS01348">
    <property type="entry name" value="MRAY_2"/>
    <property type="match status" value="1"/>
</dbReference>
<dbReference type="GO" id="GO:0008963">
    <property type="term" value="F:phospho-N-acetylmuramoyl-pentapeptide-transferase activity"/>
    <property type="evidence" value="ECO:0007669"/>
    <property type="project" value="UniProtKB-UniRule"/>
</dbReference>
<dbReference type="InterPro" id="IPR000715">
    <property type="entry name" value="Glycosyl_transferase_4"/>
</dbReference>
<keyword evidence="7" id="KW-0131">Cell cycle</keyword>
<comment type="subcellular location">
    <subcellularLocation>
        <location evidence="7">Cell membrane</location>
        <topology evidence="7">Multi-pass membrane protein</topology>
    </subcellularLocation>
    <subcellularLocation>
        <location evidence="1">Membrane</location>
        <topology evidence="1">Multi-pass membrane protein</topology>
    </subcellularLocation>
</comment>
<comment type="catalytic activity">
    <reaction evidence="7">
        <text>UDP-N-acetyl-alpha-D-muramoyl-L-alanyl-gamma-D-glutamyl-meso-2,6-diaminopimeloyl-D-alanyl-D-alanine + di-trans,octa-cis-undecaprenyl phosphate = di-trans,octa-cis-undecaprenyl diphospho-N-acetyl-alpha-D-muramoyl-L-alanyl-D-glutamyl-meso-2,6-diaminopimeloyl-D-alanyl-D-alanine + UMP</text>
        <dbReference type="Rhea" id="RHEA:28386"/>
        <dbReference type="ChEBI" id="CHEBI:57865"/>
        <dbReference type="ChEBI" id="CHEBI:60392"/>
        <dbReference type="ChEBI" id="CHEBI:61386"/>
        <dbReference type="ChEBI" id="CHEBI:61387"/>
        <dbReference type="EC" id="2.7.8.13"/>
    </reaction>
</comment>
<keyword evidence="5 7" id="KW-1133">Transmembrane helix</keyword>
<dbReference type="STRING" id="1798373.A2154_00965"/>
<dbReference type="GO" id="GO:0071555">
    <property type="term" value="P:cell wall organization"/>
    <property type="evidence" value="ECO:0007669"/>
    <property type="project" value="UniProtKB-KW"/>
</dbReference>
<feature type="transmembrane region" description="Helical" evidence="7">
    <location>
        <begin position="138"/>
        <end position="154"/>
    </location>
</feature>
<feature type="transmembrane region" description="Helical" evidence="7">
    <location>
        <begin position="61"/>
        <end position="87"/>
    </location>
</feature>
<dbReference type="GO" id="GO:0009252">
    <property type="term" value="P:peptidoglycan biosynthetic process"/>
    <property type="evidence" value="ECO:0007669"/>
    <property type="project" value="UniProtKB-UniRule"/>
</dbReference>